<dbReference type="InterPro" id="IPR001296">
    <property type="entry name" value="Glyco_trans_1"/>
</dbReference>
<evidence type="ECO:0000259" key="2">
    <source>
        <dbReference type="Pfam" id="PF00534"/>
    </source>
</evidence>
<organism evidence="3 4">
    <name type="scientific">Rhodocytophaga rosea</name>
    <dbReference type="NCBI Taxonomy" id="2704465"/>
    <lineage>
        <taxon>Bacteria</taxon>
        <taxon>Pseudomonadati</taxon>
        <taxon>Bacteroidota</taxon>
        <taxon>Cytophagia</taxon>
        <taxon>Cytophagales</taxon>
        <taxon>Rhodocytophagaceae</taxon>
        <taxon>Rhodocytophaga</taxon>
    </lineage>
</organism>
<dbReference type="GO" id="GO:0009103">
    <property type="term" value="P:lipopolysaccharide biosynthetic process"/>
    <property type="evidence" value="ECO:0007669"/>
    <property type="project" value="TreeGrafter"/>
</dbReference>
<accession>A0A6C0GCS6</accession>
<evidence type="ECO:0000256" key="1">
    <source>
        <dbReference type="ARBA" id="ARBA00022679"/>
    </source>
</evidence>
<dbReference type="PANTHER" id="PTHR46401:SF2">
    <property type="entry name" value="GLYCOSYLTRANSFERASE WBBK-RELATED"/>
    <property type="match status" value="1"/>
</dbReference>
<name>A0A6C0GCS6_9BACT</name>
<reference evidence="3 4" key="1">
    <citation type="submission" date="2020-01" db="EMBL/GenBank/DDBJ databases">
        <authorList>
            <person name="Kim M.K."/>
        </authorList>
    </citation>
    <scope>NUCLEOTIDE SEQUENCE [LARGE SCALE GENOMIC DNA]</scope>
    <source>
        <strain evidence="3 4">172606-1</strain>
    </source>
</reference>
<keyword evidence="1 3" id="KW-0808">Transferase</keyword>
<dbReference type="SUPFAM" id="SSF53756">
    <property type="entry name" value="UDP-Glycosyltransferase/glycogen phosphorylase"/>
    <property type="match status" value="1"/>
</dbReference>
<dbReference type="PANTHER" id="PTHR46401">
    <property type="entry name" value="GLYCOSYLTRANSFERASE WBBK-RELATED"/>
    <property type="match status" value="1"/>
</dbReference>
<protein>
    <submittedName>
        <fullName evidence="3">Glycosyltransferase family 4 protein</fullName>
    </submittedName>
</protein>
<gene>
    <name evidence="3" type="ORF">GXP67_03330</name>
</gene>
<dbReference type="Proteomes" id="UP000480178">
    <property type="component" value="Chromosome"/>
</dbReference>
<evidence type="ECO:0000313" key="4">
    <source>
        <dbReference type="Proteomes" id="UP000480178"/>
    </source>
</evidence>
<feature type="domain" description="Glycosyl transferase family 1" evidence="2">
    <location>
        <begin position="239"/>
        <end position="384"/>
    </location>
</feature>
<dbReference type="AlphaFoldDB" id="A0A6C0GCS6"/>
<dbReference type="RefSeq" id="WP_162441845.1">
    <property type="nucleotide sequence ID" value="NZ_CP048222.1"/>
</dbReference>
<dbReference type="Pfam" id="PF00534">
    <property type="entry name" value="Glycos_transf_1"/>
    <property type="match status" value="1"/>
</dbReference>
<sequence>MKKISILVSHPSRQHVHQLCYALQQKGYLNKFTTSIWYKPDSFPFTIVPSLPSFFKKRLTGYLLKRYFKPLNNDLIYIFPYSEFIYRVLSIIFKKENVRWISYSDRLYDWYVSRQITKEKVNIVIGYENASLLTFKAAKNSGKITVLDLAQVHHKLIEKLRDEYTDFRKTLSSDTLFAETNSLKTEHYKYTDYVFTLSTFARQTLVDAGFPESRIYTLNLGFDPNNFALKSQYNTSATFKLLFAGTLTKRKGIHLFLEALRQLSLPDIQLTLVGPVADAQDVLDLYEGEYVHIPFLPHNELVTYYQNADVFIFPSYLDGWAMVVLEAMACGTPVIISENTGAKDAVAKGGGFIIPIDNIDAIKEKILFFYYNRDQIKKIGLQAYEIAQTYTWQSYYLQVNKAVEDISIRESQLIYS</sequence>
<evidence type="ECO:0000313" key="3">
    <source>
        <dbReference type="EMBL" id="QHT65766.1"/>
    </source>
</evidence>
<dbReference type="EMBL" id="CP048222">
    <property type="protein sequence ID" value="QHT65766.1"/>
    <property type="molecule type" value="Genomic_DNA"/>
</dbReference>
<dbReference type="GO" id="GO:0016757">
    <property type="term" value="F:glycosyltransferase activity"/>
    <property type="evidence" value="ECO:0007669"/>
    <property type="project" value="InterPro"/>
</dbReference>
<dbReference type="KEGG" id="rhoz:GXP67_03330"/>
<dbReference type="Gene3D" id="3.40.50.2000">
    <property type="entry name" value="Glycogen Phosphorylase B"/>
    <property type="match status" value="2"/>
</dbReference>
<dbReference type="CDD" id="cd03801">
    <property type="entry name" value="GT4_PimA-like"/>
    <property type="match status" value="1"/>
</dbReference>
<proteinExistence type="predicted"/>
<keyword evidence="4" id="KW-1185">Reference proteome</keyword>